<keyword evidence="1" id="KW-0472">Membrane</keyword>
<dbReference type="RefSeq" id="WP_092484510.1">
    <property type="nucleotide sequence ID" value="NZ_FOYM01000019.1"/>
</dbReference>
<sequence length="230" mass="25967">MNPIDCGTLLQIMFTRRFHIGSGYQKINPNEIENVLNKMFAPEWLRGTAAKVGYVQRNRKIDPVIFFWVVVLGFGVGMQRTLASLRRAYKTASAETLVTSSFYDRFNNELVAFLKECLAHGIAELSSHTSLTLSDKLKGFKDLIVADGTIIRLHDKLAEKFPGARGKAELKIHTATGITGNTKSIANQLKNWKKEVLENLPQLFDKRNQVERIVNETVRLPSGYISVMLR</sequence>
<keyword evidence="1" id="KW-0812">Transmembrane</keyword>
<evidence type="ECO:0008006" key="4">
    <source>
        <dbReference type="Google" id="ProtNLM"/>
    </source>
</evidence>
<dbReference type="AlphaFoldDB" id="A0A1I6DWT9"/>
<dbReference type="OrthoDB" id="258760at2"/>
<protein>
    <recommendedName>
        <fullName evidence="4">Transposase</fullName>
    </recommendedName>
</protein>
<organism evidence="2 3">
    <name type="scientific">Desulfoscipio geothermicus DSM 3669</name>
    <dbReference type="NCBI Taxonomy" id="1121426"/>
    <lineage>
        <taxon>Bacteria</taxon>
        <taxon>Bacillati</taxon>
        <taxon>Bacillota</taxon>
        <taxon>Clostridia</taxon>
        <taxon>Eubacteriales</taxon>
        <taxon>Desulfallaceae</taxon>
        <taxon>Desulfoscipio</taxon>
    </lineage>
</organism>
<proteinExistence type="predicted"/>
<dbReference type="EMBL" id="FOYM01000019">
    <property type="protein sequence ID" value="SFR09748.1"/>
    <property type="molecule type" value="Genomic_DNA"/>
</dbReference>
<evidence type="ECO:0000313" key="3">
    <source>
        <dbReference type="Proteomes" id="UP000199584"/>
    </source>
</evidence>
<gene>
    <name evidence="2" type="ORF">SAMN05660706_11949</name>
</gene>
<dbReference type="Proteomes" id="UP000199584">
    <property type="component" value="Unassembled WGS sequence"/>
</dbReference>
<dbReference type="PANTHER" id="PTHR33258">
    <property type="entry name" value="TRANSPOSASE INSL FOR INSERTION SEQUENCE ELEMENT IS186A-RELATED"/>
    <property type="match status" value="1"/>
</dbReference>
<reference evidence="3" key="1">
    <citation type="submission" date="2016-10" db="EMBL/GenBank/DDBJ databases">
        <authorList>
            <person name="Varghese N."/>
            <person name="Submissions S."/>
        </authorList>
    </citation>
    <scope>NUCLEOTIDE SEQUENCE [LARGE SCALE GENOMIC DNA]</scope>
    <source>
        <strain evidence="3">DSM 3669</strain>
    </source>
</reference>
<evidence type="ECO:0000313" key="2">
    <source>
        <dbReference type="EMBL" id="SFR09748.1"/>
    </source>
</evidence>
<keyword evidence="3" id="KW-1185">Reference proteome</keyword>
<keyword evidence="1" id="KW-1133">Transmembrane helix</keyword>
<dbReference type="PANTHER" id="PTHR33258:SF1">
    <property type="entry name" value="TRANSPOSASE INSL FOR INSERTION SEQUENCE ELEMENT IS186A-RELATED"/>
    <property type="match status" value="1"/>
</dbReference>
<evidence type="ECO:0000256" key="1">
    <source>
        <dbReference type="SAM" id="Phobius"/>
    </source>
</evidence>
<accession>A0A1I6DWT9</accession>
<feature type="transmembrane region" description="Helical" evidence="1">
    <location>
        <begin position="65"/>
        <end position="83"/>
    </location>
</feature>
<name>A0A1I6DWT9_9FIRM</name>